<keyword evidence="4" id="KW-0813">Transport</keyword>
<evidence type="ECO:0000256" key="5">
    <source>
        <dbReference type="ARBA" id="ARBA00022452"/>
    </source>
</evidence>
<dbReference type="Pfam" id="PF03895">
    <property type="entry name" value="YadA_anchor"/>
    <property type="match status" value="1"/>
</dbReference>
<dbReference type="SUPFAM" id="SSF101999">
    <property type="entry name" value="Trimeric adhesin"/>
    <property type="match status" value="1"/>
</dbReference>
<evidence type="ECO:0000256" key="12">
    <source>
        <dbReference type="SAM" id="MobiDB-lite"/>
    </source>
</evidence>
<dbReference type="SUPFAM" id="SSF54523">
    <property type="entry name" value="Pili subunits"/>
    <property type="match status" value="1"/>
</dbReference>
<dbReference type="InterPro" id="IPR008640">
    <property type="entry name" value="Adhesin_Head_dom"/>
</dbReference>
<dbReference type="InterPro" id="IPR005594">
    <property type="entry name" value="YadA_C"/>
</dbReference>
<keyword evidence="7 13" id="KW-0732">Signal</keyword>
<protein>
    <submittedName>
        <fullName evidence="19">YadA-like family protein</fullName>
    </submittedName>
</protein>
<dbReference type="InterPro" id="IPR045584">
    <property type="entry name" value="Pilin-like"/>
</dbReference>
<dbReference type="Gene3D" id="2.20.25.140">
    <property type="match status" value="1"/>
</dbReference>
<evidence type="ECO:0000256" key="8">
    <source>
        <dbReference type="ARBA" id="ARBA00022927"/>
    </source>
</evidence>
<dbReference type="Pfam" id="PF18669">
    <property type="entry name" value="Trp_ring"/>
    <property type="match status" value="1"/>
</dbReference>
<sequence>MNKIFMTKRRHDGEIAVCSELTRSKGKMKSFVAAVATAAALAVPVAEAAGVATANGANVVSGNAYVKIETRGDTVAIGNATLGTTGGGKVAIGTDTSANGENSVAVGSSNNANGTQTTVIGSKSNATKQQAIAIGNDVLAAGYSSITIGGDDAGIKDPEKNLTSGANTQYATFVYDATLDEVISNPYSVLSGVKKISIDPKDASDPSKTSQISTSKTIVVVTRSTTETDNNNQVPLLSSEKKEIIKKFLGIKTSSIKEYTNVQYEQEKKKANTVVIDGSMTNEQILFAVLETKDPANYLGRLLEKYKVEAQIAAGDTPLTDEEVTEKAYLSIENLAAEMGAVTTGADGTPASREEKIHSLIIKYYDEFQGTRTTGGASIAIGIKAQSLADGAISLGTAAISRGKESLALGVGAITSGERAIGMGTLSVASGDRSIAIGTYTEAPDTVNGEMRYDAPRALAEDAVAIGSGAYVGLDVSGTKSVALGAGSIVTTGYGDIRENHTKGTWEGILRNYSDYDPNKAPGINEEYKAGTVIASGTLLPKGAKYRTEDGQEVTLDVDTKIDKKVTLLNDVVETHKQFTLGKTTTGGTTGTIDKAYVGRLVYRDFAGATAVGAVSVGYSGAEKRIQNVAAGEISKTSTDAINGSQLYLMVNNITENSPFQYVDGSGNPVVKIGDQYYPAGTIVNQDGNPVNATTGTAAQPVAKNDVVIKAKSTDPEHVTNINGIASSLNTKEVETKPVGTTGTTVTDKLVDLTYPKLKDNPTTEETKKYNEDKAKWESSAVTVGDVAKMGWVVSTKEGNGYVDTVKNANKVNFKGENGISVTGKTAADGTREIIVSLEKGEVVKSNEFKVTITETAGNGTTTDKVVDAIKVGDKYYAKDDIDPTTGKPFDGKNPLTPKKDSNSKDLVENKGDNFVTGNTVADAIQKSGFTVGKQTDTTGVGFNNSDEKVNPDDNLKFADGKGTVVSTGTVKKLDTDGTVSTTTVVKVDVDSGKLTNNPNGSVKGVISADKAKKLADALAAAEKTLAALEALSDQVDQDVKDKAKAKIYDAEKAIEKAGLHKVATVQNVAEAINNSGFKLKTSATTDGENKTTGDLKTNGELINPADTVEMIAGKNMTVKHDTDGKITYATAEKVNFTRVQFGDKGPTINAVDAKDDKGNPVNAISVNNANISNVANGEISATSKDAVNGSQLYSLTSQYKAQMGDIHNKINRQNKELRAGIAGSNAAAGLPQVYIPGKSMIAASAGTFKGQSALAVGYSRASDNGKLILKLQGNANTRGEMGGSVGVGYQW</sequence>
<dbReference type="SUPFAM" id="SSF101967">
    <property type="entry name" value="Adhesin YadA, collagen-binding domain"/>
    <property type="match status" value="2"/>
</dbReference>
<dbReference type="CDD" id="cd12820">
    <property type="entry name" value="LbR_YadA-like"/>
    <property type="match status" value="1"/>
</dbReference>
<gene>
    <name evidence="19" type="ORF">N5925_03525</name>
</gene>
<dbReference type="GO" id="GO:0009986">
    <property type="term" value="C:cell surface"/>
    <property type="evidence" value="ECO:0007669"/>
    <property type="project" value="UniProtKB-SubCell"/>
</dbReference>
<accession>A0AA42EHS3</accession>
<evidence type="ECO:0000256" key="6">
    <source>
        <dbReference type="ARBA" id="ARBA00022692"/>
    </source>
</evidence>
<organism evidence="19 20">
    <name type="scientific">Glaesserella parasuis</name>
    <name type="common">Haemophilus parasuis</name>
    <dbReference type="NCBI Taxonomy" id="738"/>
    <lineage>
        <taxon>Bacteria</taxon>
        <taxon>Pseudomonadati</taxon>
        <taxon>Pseudomonadota</taxon>
        <taxon>Gammaproteobacteria</taxon>
        <taxon>Pasteurellales</taxon>
        <taxon>Pasteurellaceae</taxon>
        <taxon>Glaesserella</taxon>
    </lineage>
</organism>
<evidence type="ECO:0000256" key="9">
    <source>
        <dbReference type="ARBA" id="ARBA00023136"/>
    </source>
</evidence>
<reference evidence="19" key="1">
    <citation type="submission" date="2022-09" db="EMBL/GenBank/DDBJ databases">
        <title>Molecular characterization of Glaesserella parasuis strains circulating in commercial swine farms using whole-genome sequencing.</title>
        <authorList>
            <person name="Mugabi R."/>
            <person name="Clavijo M."/>
            <person name="Li G."/>
        </authorList>
    </citation>
    <scope>NUCLEOTIDE SEQUENCE</scope>
    <source>
        <strain evidence="19">0435-53</strain>
    </source>
</reference>
<comment type="caution">
    <text evidence="19">The sequence shown here is derived from an EMBL/GenBank/DDBJ whole genome shotgun (WGS) entry which is preliminary data.</text>
</comment>
<evidence type="ECO:0000256" key="2">
    <source>
        <dbReference type="ARBA" id="ARBA00004442"/>
    </source>
</evidence>
<comment type="subcellular location">
    <subcellularLocation>
        <location evidence="2">Cell outer membrane</location>
    </subcellularLocation>
    <subcellularLocation>
        <location evidence="1">Cell surface</location>
    </subcellularLocation>
</comment>
<keyword evidence="8" id="KW-0653">Protein transport</keyword>
<dbReference type="Gene3D" id="3.90.1780.10">
    <property type="entry name" value="Trimeric adhesin"/>
    <property type="match status" value="3"/>
</dbReference>
<dbReference type="InterPro" id="IPR011049">
    <property type="entry name" value="Serralysin-like_metalloprot_C"/>
</dbReference>
<keyword evidence="5" id="KW-1134">Transmembrane beta strand</keyword>
<keyword evidence="9" id="KW-0472">Membrane</keyword>
<dbReference type="RefSeq" id="WP_279406639.1">
    <property type="nucleotide sequence ID" value="NZ_JARUST010000004.1"/>
</dbReference>
<feature type="domain" description="Trimeric autotransporter adhesin Trp ring" evidence="18">
    <location>
        <begin position="790"/>
        <end position="838"/>
    </location>
</feature>
<evidence type="ECO:0000256" key="10">
    <source>
        <dbReference type="ARBA" id="ARBA00023237"/>
    </source>
</evidence>
<evidence type="ECO:0000256" key="1">
    <source>
        <dbReference type="ARBA" id="ARBA00004241"/>
    </source>
</evidence>
<feature type="domain" description="Trimeric autotransporter adhesin YadA-like stalk" evidence="16">
    <location>
        <begin position="1172"/>
        <end position="1214"/>
    </location>
</feature>
<evidence type="ECO:0000259" key="15">
    <source>
        <dbReference type="Pfam" id="PF05658"/>
    </source>
</evidence>
<evidence type="ECO:0000256" key="13">
    <source>
        <dbReference type="SAM" id="SignalP"/>
    </source>
</evidence>
<feature type="region of interest" description="Disordered" evidence="12">
    <location>
        <begin position="883"/>
        <end position="913"/>
    </location>
</feature>
<feature type="domain" description="Trimeric autotransporter adhesin YadA-like head" evidence="15">
    <location>
        <begin position="416"/>
        <end position="440"/>
    </location>
</feature>
<dbReference type="Pfam" id="PF15401">
    <property type="entry name" value="TAA-Trp-ring"/>
    <property type="match status" value="1"/>
</dbReference>
<evidence type="ECO:0000256" key="4">
    <source>
        <dbReference type="ARBA" id="ARBA00022448"/>
    </source>
</evidence>
<dbReference type="Gene3D" id="3.30.1300.30">
    <property type="entry name" value="GSPII I/J protein-like"/>
    <property type="match status" value="1"/>
</dbReference>
<dbReference type="InterPro" id="IPR040482">
    <property type="entry name" value="Trp_ring"/>
</dbReference>
<feature type="compositionally biased region" description="Basic and acidic residues" evidence="12">
    <location>
        <begin position="898"/>
        <end position="912"/>
    </location>
</feature>
<evidence type="ECO:0000256" key="3">
    <source>
        <dbReference type="ARBA" id="ARBA00005848"/>
    </source>
</evidence>
<evidence type="ECO:0000259" key="16">
    <source>
        <dbReference type="Pfam" id="PF05662"/>
    </source>
</evidence>
<dbReference type="GO" id="GO:0009279">
    <property type="term" value="C:cell outer membrane"/>
    <property type="evidence" value="ECO:0007669"/>
    <property type="project" value="UniProtKB-SubCell"/>
</dbReference>
<comment type="similarity">
    <text evidence="3">Belongs to the autotransporter-2 (AT-2) (TC 1.B.40) family.</text>
</comment>
<dbReference type="InterPro" id="IPR037174">
    <property type="entry name" value="Trimeric_adhesin"/>
</dbReference>
<evidence type="ECO:0000313" key="19">
    <source>
        <dbReference type="EMBL" id="MDD2167691.1"/>
    </source>
</evidence>
<dbReference type="Gene3D" id="2.150.10.10">
    <property type="entry name" value="Serralysin-like metalloprotease, C-terminal"/>
    <property type="match status" value="3"/>
</dbReference>
<evidence type="ECO:0000256" key="11">
    <source>
        <dbReference type="SAM" id="Coils"/>
    </source>
</evidence>
<evidence type="ECO:0000256" key="7">
    <source>
        <dbReference type="ARBA" id="ARBA00022729"/>
    </source>
</evidence>
<dbReference type="InterPro" id="IPR008635">
    <property type="entry name" value="Coiled_stalk_dom"/>
</dbReference>
<dbReference type="EMBL" id="JAODIR010000011">
    <property type="protein sequence ID" value="MDD2167691.1"/>
    <property type="molecule type" value="Genomic_DNA"/>
</dbReference>
<dbReference type="GO" id="GO:0015031">
    <property type="term" value="P:protein transport"/>
    <property type="evidence" value="ECO:0007669"/>
    <property type="project" value="UniProtKB-KW"/>
</dbReference>
<evidence type="ECO:0000259" key="17">
    <source>
        <dbReference type="Pfam" id="PF15401"/>
    </source>
</evidence>
<name>A0AA42EHS3_GLAPU</name>
<dbReference type="Gene3D" id="1.20.5.170">
    <property type="match status" value="1"/>
</dbReference>
<feature type="domain" description="Trimeric autotransporter adhesin YadA-like C-terminal membrane anchor" evidence="14">
    <location>
        <begin position="1232"/>
        <end position="1292"/>
    </location>
</feature>
<proteinExistence type="inferred from homology"/>
<feature type="domain" description="Trimeric autotransporter adhesin YadA-like stalk" evidence="16">
    <location>
        <begin position="625"/>
        <end position="658"/>
    </location>
</feature>
<feature type="domain" description="Trimeric autotransporter adhesin YadA-like head" evidence="15">
    <location>
        <begin position="90"/>
        <end position="109"/>
    </location>
</feature>
<feature type="coiled-coil region" evidence="11">
    <location>
        <begin position="1012"/>
        <end position="1039"/>
    </location>
</feature>
<dbReference type="Pfam" id="PF05662">
    <property type="entry name" value="YadA_stalk"/>
    <property type="match status" value="2"/>
</dbReference>
<keyword evidence="10" id="KW-0998">Cell outer membrane</keyword>
<keyword evidence="6" id="KW-0812">Transmembrane</keyword>
<feature type="signal peptide" evidence="13">
    <location>
        <begin position="1"/>
        <end position="48"/>
    </location>
</feature>
<dbReference type="Pfam" id="PF05658">
    <property type="entry name" value="YadA_head"/>
    <property type="match status" value="3"/>
</dbReference>
<keyword evidence="11" id="KW-0175">Coiled coil</keyword>
<feature type="chain" id="PRO_5041346393" evidence="13">
    <location>
        <begin position="49"/>
        <end position="1292"/>
    </location>
</feature>
<evidence type="ECO:0000259" key="18">
    <source>
        <dbReference type="Pfam" id="PF18669"/>
    </source>
</evidence>
<dbReference type="InterPro" id="IPR028230">
    <property type="entry name" value="TAA-Trp-ring"/>
</dbReference>
<feature type="domain" description="Trimeric autotransporter adhesin YadA-like head" evidence="15">
    <location>
        <begin position="112"/>
        <end position="136"/>
    </location>
</feature>
<evidence type="ECO:0000259" key="14">
    <source>
        <dbReference type="Pfam" id="PF03895"/>
    </source>
</evidence>
<dbReference type="Proteomes" id="UP001148834">
    <property type="component" value="Unassembled WGS sequence"/>
</dbReference>
<evidence type="ECO:0000313" key="20">
    <source>
        <dbReference type="Proteomes" id="UP001148834"/>
    </source>
</evidence>
<feature type="domain" description="Trimeric autotransporter adhesin tryptophan-ring motif" evidence="17">
    <location>
        <begin position="855"/>
        <end position="925"/>
    </location>
</feature>